<evidence type="ECO:0000313" key="1">
    <source>
        <dbReference type="EMBL" id="KNC70090.1"/>
    </source>
</evidence>
<dbReference type="AlphaFoldDB" id="A0A0L0F052"/>
<reference evidence="1 2" key="1">
    <citation type="submission" date="2011-02" db="EMBL/GenBank/DDBJ databases">
        <title>The Genome Sequence of Sphaeroforma arctica JP610.</title>
        <authorList>
            <consortium name="The Broad Institute Genome Sequencing Platform"/>
            <person name="Russ C."/>
            <person name="Cuomo C."/>
            <person name="Young S.K."/>
            <person name="Zeng Q."/>
            <person name="Gargeya S."/>
            <person name="Alvarado L."/>
            <person name="Berlin A."/>
            <person name="Chapman S.B."/>
            <person name="Chen Z."/>
            <person name="Freedman E."/>
            <person name="Gellesch M."/>
            <person name="Goldberg J."/>
            <person name="Griggs A."/>
            <person name="Gujja S."/>
            <person name="Heilman E."/>
            <person name="Heiman D."/>
            <person name="Howarth C."/>
            <person name="Mehta T."/>
            <person name="Neiman D."/>
            <person name="Pearson M."/>
            <person name="Roberts A."/>
            <person name="Saif S."/>
            <person name="Shea T."/>
            <person name="Shenoy N."/>
            <person name="Sisk P."/>
            <person name="Stolte C."/>
            <person name="Sykes S."/>
            <person name="White J."/>
            <person name="Yandava C."/>
            <person name="Burger G."/>
            <person name="Gray M.W."/>
            <person name="Holland P.W.H."/>
            <person name="King N."/>
            <person name="Lang F.B.F."/>
            <person name="Roger A.J."/>
            <person name="Ruiz-Trillo I."/>
            <person name="Haas B."/>
            <person name="Nusbaum C."/>
            <person name="Birren B."/>
        </authorList>
    </citation>
    <scope>NUCLEOTIDE SEQUENCE [LARGE SCALE GENOMIC DNA]</scope>
    <source>
        <strain evidence="1 2">JP610</strain>
    </source>
</reference>
<protein>
    <submittedName>
        <fullName evidence="1">Uncharacterized protein</fullName>
    </submittedName>
</protein>
<keyword evidence="2" id="KW-1185">Reference proteome</keyword>
<evidence type="ECO:0000313" key="2">
    <source>
        <dbReference type="Proteomes" id="UP000054560"/>
    </source>
</evidence>
<dbReference type="SUPFAM" id="SSF55753">
    <property type="entry name" value="Actin depolymerizing proteins"/>
    <property type="match status" value="1"/>
</dbReference>
<dbReference type="Proteomes" id="UP000054560">
    <property type="component" value="Unassembled WGS sequence"/>
</dbReference>
<dbReference type="GeneID" id="25917888"/>
<sequence length="82" mass="9018">MILHTSLTSSTVNLRNQLGVEGKTTRVEEGDEPVEFLSVLPVPLSVQSGQGTVSSFYAIEETGSSSVRLYRIHSGRFMMSVW</sequence>
<accession>A0A0L0F052</accession>
<gene>
    <name evidence="1" type="ORF">SARC_17384</name>
</gene>
<name>A0A0L0F052_9EUKA</name>
<organism evidence="1 2">
    <name type="scientific">Sphaeroforma arctica JP610</name>
    <dbReference type="NCBI Taxonomy" id="667725"/>
    <lineage>
        <taxon>Eukaryota</taxon>
        <taxon>Ichthyosporea</taxon>
        <taxon>Ichthyophonida</taxon>
        <taxon>Sphaeroforma</taxon>
    </lineage>
</organism>
<proteinExistence type="predicted"/>
<dbReference type="RefSeq" id="XP_014143992.1">
    <property type="nucleotide sequence ID" value="XM_014288517.1"/>
</dbReference>
<dbReference type="EMBL" id="KQ252176">
    <property type="protein sequence ID" value="KNC70090.1"/>
    <property type="molecule type" value="Genomic_DNA"/>
</dbReference>
<dbReference type="STRING" id="667725.A0A0L0F052"/>